<dbReference type="AlphaFoldDB" id="A0A9P3BCL8"/>
<accession>A0A9P3BCL8</accession>
<proteinExistence type="predicted"/>
<dbReference type="OrthoDB" id="10261951at2759"/>
<evidence type="ECO:0000313" key="1">
    <source>
        <dbReference type="EMBL" id="GIJ88490.1"/>
    </source>
</evidence>
<sequence length="188" mass="20985">MFQLQHQHPRVIDWIPFPSLRDRLIRLHSANPQIDQIFCDVVSSYTVEACLADLVSGAPKTKVYIRVTDIAMGAADMKKKIDPYTVLPAPDATSLFSLPECAQAAFTLLNMDHGVSQYKLDPSFFGTYPELFDPGEDIVAQGAPLRPNTQTRLPPPGRLDNLTFQTYRSFMEFHTLALAPLQTSSGFI</sequence>
<protein>
    <submittedName>
        <fullName evidence="1">Uncharacterized protein</fullName>
    </submittedName>
</protein>
<organism evidence="1 2">
    <name type="scientific">Aspergillus pseudoviridinutans</name>
    <dbReference type="NCBI Taxonomy" id="1517512"/>
    <lineage>
        <taxon>Eukaryota</taxon>
        <taxon>Fungi</taxon>
        <taxon>Dikarya</taxon>
        <taxon>Ascomycota</taxon>
        <taxon>Pezizomycotina</taxon>
        <taxon>Eurotiomycetes</taxon>
        <taxon>Eurotiomycetidae</taxon>
        <taxon>Eurotiales</taxon>
        <taxon>Aspergillaceae</taxon>
        <taxon>Aspergillus</taxon>
        <taxon>Aspergillus subgen. Fumigati</taxon>
    </lineage>
</organism>
<dbReference type="Pfam" id="PF11905">
    <property type="entry name" value="DUF3425"/>
    <property type="match status" value="1"/>
</dbReference>
<dbReference type="InterPro" id="IPR021833">
    <property type="entry name" value="DUF3425"/>
</dbReference>
<dbReference type="RefSeq" id="XP_043159236.1">
    <property type="nucleotide sequence ID" value="XM_043303301.1"/>
</dbReference>
<evidence type="ECO:0000313" key="2">
    <source>
        <dbReference type="Proteomes" id="UP001043456"/>
    </source>
</evidence>
<name>A0A9P3BCL8_9EURO</name>
<dbReference type="EMBL" id="BHVY01000005">
    <property type="protein sequence ID" value="GIJ88490.1"/>
    <property type="molecule type" value="Genomic_DNA"/>
</dbReference>
<dbReference type="Proteomes" id="UP001043456">
    <property type="component" value="Unassembled WGS sequence"/>
</dbReference>
<gene>
    <name evidence="1" type="ORF">Asppvi_007414</name>
</gene>
<comment type="caution">
    <text evidence="1">The sequence shown here is derived from an EMBL/GenBank/DDBJ whole genome shotgun (WGS) entry which is preliminary data.</text>
</comment>
<keyword evidence="2" id="KW-1185">Reference proteome</keyword>
<reference evidence="1 2" key="1">
    <citation type="submission" date="2018-10" db="EMBL/GenBank/DDBJ databases">
        <title>Pan-genome distribution and transcriptional activeness of fungal secondary metabolism genes in Aspergillus section Fumigati.</title>
        <authorList>
            <person name="Takahashi H."/>
            <person name="Umemura M."/>
            <person name="Ninomiya A."/>
            <person name="Kusuya Y."/>
            <person name="Urayama S."/>
            <person name="Shimizu M."/>
            <person name="Watanabe A."/>
            <person name="Kamei K."/>
            <person name="Yaguchi T."/>
            <person name="Hagiwara D."/>
        </authorList>
    </citation>
    <scope>NUCLEOTIDE SEQUENCE [LARGE SCALE GENOMIC DNA]</scope>
    <source>
        <strain evidence="1 2">IFM 55266</strain>
    </source>
</reference>
<dbReference type="GeneID" id="67006024"/>